<dbReference type="PANTHER" id="PTHR34048">
    <property type="entry name" value="LOW-DENSITY RECEPTOR-LIKE PROTEIN"/>
    <property type="match status" value="1"/>
</dbReference>
<accession>A0A4P1QQR5</accession>
<protein>
    <submittedName>
        <fullName evidence="2">Uncharacterized protein</fullName>
    </submittedName>
</protein>
<keyword evidence="3" id="KW-1185">Reference proteome</keyword>
<dbReference type="PANTHER" id="PTHR34048:SF5">
    <property type="entry name" value="INNER MEMBRANE LOCALIZED PROTEIN"/>
    <property type="match status" value="1"/>
</dbReference>
<dbReference type="AlphaFoldDB" id="A0A4P1QQR5"/>
<feature type="transmembrane region" description="Helical" evidence="1">
    <location>
        <begin position="35"/>
        <end position="55"/>
    </location>
</feature>
<sequence length="79" mass="8365">MTHLMSVLEFVILFSIRSALRGRSGECGRPSGGSIFVGGFVLGGIIVGALGCVYAPQISRVLAGADSNDFMRKLTKIYV</sequence>
<dbReference type="GO" id="GO:0009535">
    <property type="term" value="C:chloroplast thylakoid membrane"/>
    <property type="evidence" value="ECO:0007669"/>
    <property type="project" value="TreeGrafter"/>
</dbReference>
<dbReference type="GO" id="GO:0009706">
    <property type="term" value="C:chloroplast inner membrane"/>
    <property type="evidence" value="ECO:0007669"/>
    <property type="project" value="TreeGrafter"/>
</dbReference>
<keyword evidence="1" id="KW-1133">Transmembrane helix</keyword>
<keyword evidence="1" id="KW-0472">Membrane</keyword>
<name>A0A4P1QQR5_LUPAN</name>
<evidence type="ECO:0000313" key="2">
    <source>
        <dbReference type="EMBL" id="OIV92732.1"/>
    </source>
</evidence>
<keyword evidence="1" id="KW-0812">Transmembrane</keyword>
<reference evidence="2 3" key="1">
    <citation type="journal article" date="2017" name="Plant Biotechnol. J.">
        <title>A comprehensive draft genome sequence for lupin (Lupinus angustifolius), an emerging health food: insights into plant-microbe interactions and legume evolution.</title>
        <authorList>
            <person name="Hane J.K."/>
            <person name="Ming Y."/>
            <person name="Kamphuis L.G."/>
            <person name="Nelson M.N."/>
            <person name="Garg G."/>
            <person name="Atkins C.A."/>
            <person name="Bayer P.E."/>
            <person name="Bravo A."/>
            <person name="Bringans S."/>
            <person name="Cannon S."/>
            <person name="Edwards D."/>
            <person name="Foley R."/>
            <person name="Gao L.L."/>
            <person name="Harrison M.J."/>
            <person name="Huang W."/>
            <person name="Hurgobin B."/>
            <person name="Li S."/>
            <person name="Liu C.W."/>
            <person name="McGrath A."/>
            <person name="Morahan G."/>
            <person name="Murray J."/>
            <person name="Weller J."/>
            <person name="Jian J."/>
            <person name="Singh K.B."/>
        </authorList>
    </citation>
    <scope>NUCLEOTIDE SEQUENCE [LARGE SCALE GENOMIC DNA]</scope>
    <source>
        <strain evidence="3">cv. Tanjil</strain>
        <tissue evidence="2">Whole plant</tissue>
    </source>
</reference>
<dbReference type="EMBL" id="CM007378">
    <property type="protein sequence ID" value="OIV92732.1"/>
    <property type="molecule type" value="Genomic_DNA"/>
</dbReference>
<dbReference type="STRING" id="3871.A0A4P1QQR5"/>
<evidence type="ECO:0000313" key="3">
    <source>
        <dbReference type="Proteomes" id="UP000188354"/>
    </source>
</evidence>
<evidence type="ECO:0000256" key="1">
    <source>
        <dbReference type="SAM" id="Phobius"/>
    </source>
</evidence>
<organism evidence="2 3">
    <name type="scientific">Lupinus angustifolius</name>
    <name type="common">Narrow-leaved blue lupine</name>
    <dbReference type="NCBI Taxonomy" id="3871"/>
    <lineage>
        <taxon>Eukaryota</taxon>
        <taxon>Viridiplantae</taxon>
        <taxon>Streptophyta</taxon>
        <taxon>Embryophyta</taxon>
        <taxon>Tracheophyta</taxon>
        <taxon>Spermatophyta</taxon>
        <taxon>Magnoliopsida</taxon>
        <taxon>eudicotyledons</taxon>
        <taxon>Gunneridae</taxon>
        <taxon>Pentapetalae</taxon>
        <taxon>rosids</taxon>
        <taxon>fabids</taxon>
        <taxon>Fabales</taxon>
        <taxon>Fabaceae</taxon>
        <taxon>Papilionoideae</taxon>
        <taxon>50 kb inversion clade</taxon>
        <taxon>genistoids sensu lato</taxon>
        <taxon>core genistoids</taxon>
        <taxon>Genisteae</taxon>
        <taxon>Lupinus</taxon>
    </lineage>
</organism>
<dbReference type="InterPro" id="IPR040377">
    <property type="entry name" value="Ssl2009-like"/>
</dbReference>
<dbReference type="Gramene" id="OIV92732">
    <property type="protein sequence ID" value="OIV92732"/>
    <property type="gene ID" value="TanjilG_00866"/>
</dbReference>
<gene>
    <name evidence="2" type="ORF">TanjilG_00866</name>
</gene>
<dbReference type="Proteomes" id="UP000188354">
    <property type="component" value="Chromosome LG18"/>
</dbReference>
<proteinExistence type="predicted"/>